<dbReference type="OrthoDB" id="439808at2759"/>
<evidence type="ECO:0000313" key="9">
    <source>
        <dbReference type="Proteomes" id="UP000186594"/>
    </source>
</evidence>
<dbReference type="AlphaFoldDB" id="A0A1U7LNT5"/>
<dbReference type="InterPro" id="IPR012677">
    <property type="entry name" value="Nucleotide-bd_a/b_plait_sf"/>
</dbReference>
<keyword evidence="8" id="KW-0238">DNA-binding</keyword>
<keyword evidence="4" id="KW-0539">Nucleus</keyword>
<dbReference type="PROSITE" id="PS50102">
    <property type="entry name" value="RRM"/>
    <property type="match status" value="2"/>
</dbReference>
<evidence type="ECO:0000256" key="5">
    <source>
        <dbReference type="PROSITE-ProRule" id="PRU00176"/>
    </source>
</evidence>
<feature type="region of interest" description="Disordered" evidence="6">
    <location>
        <begin position="144"/>
        <end position="192"/>
    </location>
</feature>
<dbReference type="CDD" id="cd00590">
    <property type="entry name" value="RRM_SF"/>
    <property type="match status" value="2"/>
</dbReference>
<accession>A0A1U7LNT5</accession>
<name>A0A1U7LNT5_NEOID</name>
<dbReference type="Pfam" id="PF00076">
    <property type="entry name" value="RRM_1"/>
    <property type="match status" value="2"/>
</dbReference>
<dbReference type="InterPro" id="IPR051945">
    <property type="entry name" value="RRM_MRD1_RNA_proc_ribogen"/>
</dbReference>
<dbReference type="GO" id="GO:0003677">
    <property type="term" value="F:DNA binding"/>
    <property type="evidence" value="ECO:0007669"/>
    <property type="project" value="UniProtKB-KW"/>
</dbReference>
<dbReference type="GO" id="GO:0003729">
    <property type="term" value="F:mRNA binding"/>
    <property type="evidence" value="ECO:0007669"/>
    <property type="project" value="TreeGrafter"/>
</dbReference>
<dbReference type="GO" id="GO:0005730">
    <property type="term" value="C:nucleolus"/>
    <property type="evidence" value="ECO:0007669"/>
    <property type="project" value="TreeGrafter"/>
</dbReference>
<feature type="domain" description="RRM" evidence="7">
    <location>
        <begin position="32"/>
        <end position="108"/>
    </location>
</feature>
<proteinExistence type="predicted"/>
<dbReference type="PANTHER" id="PTHR48039:SF5">
    <property type="entry name" value="RNA-BINDING PROTEIN 28"/>
    <property type="match status" value="1"/>
</dbReference>
<dbReference type="InterPro" id="IPR000504">
    <property type="entry name" value="RRM_dom"/>
</dbReference>
<evidence type="ECO:0000313" key="8">
    <source>
        <dbReference type="EMBL" id="OLL24288.1"/>
    </source>
</evidence>
<evidence type="ECO:0000256" key="4">
    <source>
        <dbReference type="ARBA" id="ARBA00023242"/>
    </source>
</evidence>
<evidence type="ECO:0000256" key="6">
    <source>
        <dbReference type="SAM" id="MobiDB-lite"/>
    </source>
</evidence>
<feature type="compositionally biased region" description="Basic and acidic residues" evidence="6">
    <location>
        <begin position="306"/>
        <end position="318"/>
    </location>
</feature>
<reference evidence="8 9" key="1">
    <citation type="submission" date="2016-04" db="EMBL/GenBank/DDBJ databases">
        <title>Evolutionary innovation and constraint leading to complex multicellularity in the Ascomycota.</title>
        <authorList>
            <person name="Cisse O."/>
            <person name="Nguyen A."/>
            <person name="Hewitt D.A."/>
            <person name="Jedd G."/>
            <person name="Stajich J.E."/>
        </authorList>
    </citation>
    <scope>NUCLEOTIDE SEQUENCE [LARGE SCALE GENOMIC DNA]</scope>
    <source>
        <strain evidence="8 9">DAH-3</strain>
    </source>
</reference>
<dbReference type="InterPro" id="IPR035979">
    <property type="entry name" value="RBD_domain_sf"/>
</dbReference>
<feature type="domain" description="RRM" evidence="7">
    <location>
        <begin position="211"/>
        <end position="301"/>
    </location>
</feature>
<keyword evidence="3 5" id="KW-0694">RNA-binding</keyword>
<dbReference type="Gene3D" id="3.30.70.330">
    <property type="match status" value="2"/>
</dbReference>
<dbReference type="SMART" id="SM00360">
    <property type="entry name" value="RRM"/>
    <property type="match status" value="2"/>
</dbReference>
<gene>
    <name evidence="8" type="ORF">NEOLI_002941</name>
</gene>
<evidence type="ECO:0000259" key="7">
    <source>
        <dbReference type="PROSITE" id="PS50102"/>
    </source>
</evidence>
<comment type="subcellular location">
    <subcellularLocation>
        <location evidence="1">Nucleus</location>
    </subcellularLocation>
</comment>
<dbReference type="EMBL" id="LXFE01000887">
    <property type="protein sequence ID" value="OLL24288.1"/>
    <property type="molecule type" value="Genomic_DNA"/>
</dbReference>
<organism evidence="8 9">
    <name type="scientific">Neolecta irregularis (strain DAH-3)</name>
    <dbReference type="NCBI Taxonomy" id="1198029"/>
    <lineage>
        <taxon>Eukaryota</taxon>
        <taxon>Fungi</taxon>
        <taxon>Dikarya</taxon>
        <taxon>Ascomycota</taxon>
        <taxon>Taphrinomycotina</taxon>
        <taxon>Neolectales</taxon>
        <taxon>Neolectaceae</taxon>
        <taxon>Neolecta</taxon>
    </lineage>
</organism>
<dbReference type="Proteomes" id="UP000186594">
    <property type="component" value="Unassembled WGS sequence"/>
</dbReference>
<evidence type="ECO:0000256" key="3">
    <source>
        <dbReference type="ARBA" id="ARBA00022884"/>
    </source>
</evidence>
<evidence type="ECO:0000256" key="1">
    <source>
        <dbReference type="ARBA" id="ARBA00004123"/>
    </source>
</evidence>
<evidence type="ECO:0000256" key="2">
    <source>
        <dbReference type="ARBA" id="ARBA00022737"/>
    </source>
</evidence>
<dbReference type="SUPFAM" id="SSF54928">
    <property type="entry name" value="RNA-binding domain, RBD"/>
    <property type="match status" value="2"/>
</dbReference>
<feature type="compositionally biased region" description="Polar residues" evidence="6">
    <location>
        <begin position="163"/>
        <end position="180"/>
    </location>
</feature>
<feature type="compositionally biased region" description="Polar residues" evidence="6">
    <location>
        <begin position="1"/>
        <end position="11"/>
    </location>
</feature>
<sequence>MSAEQQKQEQTAYGGDDAKSSPVQTEEAPPKHRLFIGNLAFKTTEDDLRGLFEGFELLSISLPSRPFGRPAGYAFIEFKDEASADEAAIKFHGKELQGRNVSIQKARPPEKSKDNDAARVRGRFRGRGRAQKVNIFQPNRARGVKNGEENTAAQDGDKAALIETTNRTSNLETNGESSNEVKSSTKKPSVRKPVVRVRRQGPPADGVASTTTLFVANLPYDFTEEQLKQVFFAYKPASAHIVPRQIPIFVQKKLAARGEARKGRGFAFVTLENEEMQKKALAELNGKEVSGREITVKIAFDRAVKEGENDAEKADKENMTASAPAAANQA</sequence>
<feature type="region of interest" description="Disordered" evidence="6">
    <location>
        <begin position="306"/>
        <end position="330"/>
    </location>
</feature>
<comment type="caution">
    <text evidence="8">The sequence shown here is derived from an EMBL/GenBank/DDBJ whole genome shotgun (WGS) entry which is preliminary data.</text>
</comment>
<feature type="region of interest" description="Disordered" evidence="6">
    <location>
        <begin position="1"/>
        <end position="33"/>
    </location>
</feature>
<dbReference type="STRING" id="1198029.A0A1U7LNT5"/>
<keyword evidence="2" id="KW-0677">Repeat</keyword>
<dbReference type="PANTHER" id="PTHR48039">
    <property type="entry name" value="RNA-BINDING MOTIF PROTEIN 14B"/>
    <property type="match status" value="1"/>
</dbReference>
<dbReference type="OMA" id="MHGKDVN"/>
<protein>
    <submittedName>
        <fullName evidence="8">Single-stranded TG1-3 DNA-binding protein</fullName>
    </submittedName>
</protein>
<keyword evidence="9" id="KW-1185">Reference proteome</keyword>